<dbReference type="EMBL" id="JAINUG010000097">
    <property type="protein sequence ID" value="KAJ8397564.1"/>
    <property type="molecule type" value="Genomic_DNA"/>
</dbReference>
<evidence type="ECO:0000256" key="6">
    <source>
        <dbReference type="ARBA" id="ARBA00022692"/>
    </source>
</evidence>
<dbReference type="GO" id="GO:0007596">
    <property type="term" value="P:blood coagulation"/>
    <property type="evidence" value="ECO:0007669"/>
    <property type="project" value="UniProtKB-KW"/>
</dbReference>
<evidence type="ECO:0000256" key="13">
    <source>
        <dbReference type="ARBA" id="ARBA00023157"/>
    </source>
</evidence>
<evidence type="ECO:0000256" key="8">
    <source>
        <dbReference type="ARBA" id="ARBA00022729"/>
    </source>
</evidence>
<dbReference type="GO" id="GO:0004896">
    <property type="term" value="F:cytokine receptor activity"/>
    <property type="evidence" value="ECO:0007669"/>
    <property type="project" value="TreeGrafter"/>
</dbReference>
<evidence type="ECO:0000259" key="19">
    <source>
        <dbReference type="Pfam" id="PF01108"/>
    </source>
</evidence>
<dbReference type="InterPro" id="IPR015373">
    <property type="entry name" value="Interferon/interleukin_rcp_dom"/>
</dbReference>
<dbReference type="PANTHER" id="PTHR20859:SF22">
    <property type="entry name" value="TISSUE FACTOR"/>
    <property type="match status" value="1"/>
</dbReference>
<evidence type="ECO:0000256" key="12">
    <source>
        <dbReference type="ARBA" id="ARBA00023139"/>
    </source>
</evidence>
<protein>
    <recommendedName>
        <fullName evidence="5">Tissue factor</fullName>
    </recommendedName>
    <alternativeName>
        <fullName evidence="16">Coagulation factor III</fullName>
    </alternativeName>
</protein>
<evidence type="ECO:0000256" key="5">
    <source>
        <dbReference type="ARBA" id="ARBA00018722"/>
    </source>
</evidence>
<evidence type="ECO:0000256" key="2">
    <source>
        <dbReference type="ARBA" id="ARBA00004479"/>
    </source>
</evidence>
<dbReference type="Pfam" id="PF01108">
    <property type="entry name" value="Tissue_fac"/>
    <property type="match status" value="1"/>
</dbReference>
<dbReference type="InterPro" id="IPR013783">
    <property type="entry name" value="Ig-like_fold"/>
</dbReference>
<name>A0AAD7S7T9_9TELE</name>
<evidence type="ECO:0000256" key="11">
    <source>
        <dbReference type="ARBA" id="ARBA00023136"/>
    </source>
</evidence>
<gene>
    <name evidence="21" type="ORF">AAFF_G00438400</name>
</gene>
<proteinExistence type="inferred from homology"/>
<feature type="transmembrane region" description="Helical" evidence="17">
    <location>
        <begin position="241"/>
        <end position="267"/>
    </location>
</feature>
<keyword evidence="9 17" id="KW-1133">Transmembrane helix</keyword>
<evidence type="ECO:0000256" key="10">
    <source>
        <dbReference type="ARBA" id="ARBA00023084"/>
    </source>
</evidence>
<evidence type="ECO:0000256" key="7">
    <source>
        <dbReference type="ARBA" id="ARBA00022696"/>
    </source>
</evidence>
<keyword evidence="8 18" id="KW-0732">Signal</keyword>
<dbReference type="AlphaFoldDB" id="A0AAD7S7T9"/>
<accession>A0AAD7S7T9</accession>
<keyword evidence="15" id="KW-0449">Lipoprotein</keyword>
<dbReference type="InterPro" id="IPR001187">
    <property type="entry name" value="Tissue_factor"/>
</dbReference>
<evidence type="ECO:0000256" key="1">
    <source>
        <dbReference type="ARBA" id="ARBA00002201"/>
    </source>
</evidence>
<dbReference type="SUPFAM" id="SSF49265">
    <property type="entry name" value="Fibronectin type III"/>
    <property type="match status" value="2"/>
</dbReference>
<sequence>MLETRIYAALCFSFFFLIGEVSGTTYPLAQDVKWSSIDFKTLLMWGPEPTNYSYTVEFSVVGKDRERNPHCIRTMSTECDLTSMLTKLNETYTAVVSSEPLPRETSDLSEFPFTRSEKFCPYEDTNIGKPEFKIEVSKDKRKITLYIKDPLSALYKDGRFLNMRDIFMGDLKYRVSYGKAQTSGKRTQDTDSNEIELDVDKGASYCFNVQAYIPSRLRRQLGESSQSQCSPAEDRPFYEEYGIGVIAGVILVVITALISAIVIPVVLCKRRHNTRNNGKDDCL</sequence>
<reference evidence="21" key="1">
    <citation type="journal article" date="2023" name="Science">
        <title>Genome structures resolve the early diversification of teleost fishes.</title>
        <authorList>
            <person name="Parey E."/>
            <person name="Louis A."/>
            <person name="Montfort J."/>
            <person name="Bouchez O."/>
            <person name="Roques C."/>
            <person name="Iampietro C."/>
            <person name="Lluch J."/>
            <person name="Castinel A."/>
            <person name="Donnadieu C."/>
            <person name="Desvignes T."/>
            <person name="Floi Bucao C."/>
            <person name="Jouanno E."/>
            <person name="Wen M."/>
            <person name="Mejri S."/>
            <person name="Dirks R."/>
            <person name="Jansen H."/>
            <person name="Henkel C."/>
            <person name="Chen W.J."/>
            <person name="Zahm M."/>
            <person name="Cabau C."/>
            <person name="Klopp C."/>
            <person name="Thompson A.W."/>
            <person name="Robinson-Rechavi M."/>
            <person name="Braasch I."/>
            <person name="Lecointre G."/>
            <person name="Bobe J."/>
            <person name="Postlethwait J.H."/>
            <person name="Berthelot C."/>
            <person name="Roest Crollius H."/>
            <person name="Guiguen Y."/>
        </authorList>
    </citation>
    <scope>NUCLEOTIDE SEQUENCE</scope>
    <source>
        <strain evidence="21">NC1722</strain>
    </source>
</reference>
<comment type="subunit">
    <text evidence="4">Interacts with HSPE; the interaction, inhibited by heparin, promotes the generation of activated factor X and activates coagulation in the presence of activated factor VII.</text>
</comment>
<dbReference type="GO" id="GO:0005886">
    <property type="term" value="C:plasma membrane"/>
    <property type="evidence" value="ECO:0007669"/>
    <property type="project" value="TreeGrafter"/>
</dbReference>
<dbReference type="InterPro" id="IPR003961">
    <property type="entry name" value="FN3_dom"/>
</dbReference>
<keyword evidence="22" id="KW-1185">Reference proteome</keyword>
<keyword evidence="10" id="KW-0094">Blood coagulation</keyword>
<evidence type="ECO:0000313" key="22">
    <source>
        <dbReference type="Proteomes" id="UP001221898"/>
    </source>
</evidence>
<comment type="caution">
    <text evidence="21">The sequence shown here is derived from an EMBL/GenBank/DDBJ whole genome shotgun (WGS) entry which is preliminary data.</text>
</comment>
<feature type="domain" description="Fibronectin type-III" evidence="19">
    <location>
        <begin position="10"/>
        <end position="100"/>
    </location>
</feature>
<evidence type="ECO:0000313" key="21">
    <source>
        <dbReference type="EMBL" id="KAJ8397564.1"/>
    </source>
</evidence>
<evidence type="ECO:0000256" key="15">
    <source>
        <dbReference type="ARBA" id="ARBA00023288"/>
    </source>
</evidence>
<feature type="signal peptide" evidence="18">
    <location>
        <begin position="1"/>
        <end position="23"/>
    </location>
</feature>
<dbReference type="InterPro" id="IPR036116">
    <property type="entry name" value="FN3_sf"/>
</dbReference>
<keyword evidence="7" id="KW-0356">Hemostasis</keyword>
<comment type="similarity">
    <text evidence="3">Belongs to the tissue factor family.</text>
</comment>
<evidence type="ECO:0000256" key="16">
    <source>
        <dbReference type="ARBA" id="ARBA00031171"/>
    </source>
</evidence>
<dbReference type="PRINTS" id="PR00346">
    <property type="entry name" value="TISSUEFACTOR"/>
</dbReference>
<evidence type="ECO:0000256" key="9">
    <source>
        <dbReference type="ARBA" id="ARBA00022989"/>
    </source>
</evidence>
<evidence type="ECO:0000256" key="3">
    <source>
        <dbReference type="ARBA" id="ARBA00009197"/>
    </source>
</evidence>
<feature type="chain" id="PRO_5042207732" description="Tissue factor" evidence="18">
    <location>
        <begin position="24"/>
        <end position="283"/>
    </location>
</feature>
<dbReference type="Gene3D" id="2.60.40.10">
    <property type="entry name" value="Immunoglobulins"/>
    <property type="match status" value="2"/>
</dbReference>
<evidence type="ECO:0000256" key="14">
    <source>
        <dbReference type="ARBA" id="ARBA00023180"/>
    </source>
</evidence>
<keyword evidence="12" id="KW-0564">Palmitate</keyword>
<dbReference type="PANTHER" id="PTHR20859">
    <property type="entry name" value="INTERFERON/INTERLEUKIN RECEPTOR"/>
    <property type="match status" value="1"/>
</dbReference>
<dbReference type="Proteomes" id="UP001221898">
    <property type="component" value="Unassembled WGS sequence"/>
</dbReference>
<dbReference type="InterPro" id="IPR050650">
    <property type="entry name" value="Type-II_Cytokine-TF_Rcpt"/>
</dbReference>
<evidence type="ECO:0000256" key="18">
    <source>
        <dbReference type="SAM" id="SignalP"/>
    </source>
</evidence>
<dbReference type="Pfam" id="PF09294">
    <property type="entry name" value="Interfer-bind"/>
    <property type="match status" value="1"/>
</dbReference>
<keyword evidence="6 17" id="KW-0812">Transmembrane</keyword>
<evidence type="ECO:0000259" key="20">
    <source>
        <dbReference type="Pfam" id="PF09294"/>
    </source>
</evidence>
<feature type="domain" description="Interferon/interleukin receptor" evidence="20">
    <location>
        <begin position="125"/>
        <end position="230"/>
    </location>
</feature>
<evidence type="ECO:0000256" key="4">
    <source>
        <dbReference type="ARBA" id="ARBA00011184"/>
    </source>
</evidence>
<keyword evidence="13" id="KW-1015">Disulfide bond</keyword>
<keyword evidence="14" id="KW-0325">Glycoprotein</keyword>
<comment type="function">
    <text evidence="1">Initiates blood coagulation by forming a complex with circulating factor VII or VIIa. The [TF:VIIa] complex activates factors IX or X by specific limited proteolysis. TF plays a role in normal hemostasis by initiating the cell-surface assembly and propagation of the coagulation protease cascade.</text>
</comment>
<evidence type="ECO:0000256" key="17">
    <source>
        <dbReference type="SAM" id="Phobius"/>
    </source>
</evidence>
<comment type="subcellular location">
    <subcellularLocation>
        <location evidence="2">Membrane</location>
        <topology evidence="2">Single-pass type I membrane protein</topology>
    </subcellularLocation>
</comment>
<organism evidence="21 22">
    <name type="scientific">Aldrovandia affinis</name>
    <dbReference type="NCBI Taxonomy" id="143900"/>
    <lineage>
        <taxon>Eukaryota</taxon>
        <taxon>Metazoa</taxon>
        <taxon>Chordata</taxon>
        <taxon>Craniata</taxon>
        <taxon>Vertebrata</taxon>
        <taxon>Euteleostomi</taxon>
        <taxon>Actinopterygii</taxon>
        <taxon>Neopterygii</taxon>
        <taxon>Teleostei</taxon>
        <taxon>Notacanthiformes</taxon>
        <taxon>Halosauridae</taxon>
        <taxon>Aldrovandia</taxon>
    </lineage>
</organism>
<dbReference type="FunFam" id="2.60.40.10:FF:000899">
    <property type="entry name" value="Tissue factor"/>
    <property type="match status" value="1"/>
</dbReference>
<keyword evidence="11 17" id="KW-0472">Membrane</keyword>